<reference evidence="1" key="1">
    <citation type="submission" date="2012-09" db="EMBL/GenBank/DDBJ databases">
        <authorList>
            <person name="Martin A.A."/>
        </authorList>
    </citation>
    <scope>NUCLEOTIDE SEQUENCE</scope>
</reference>
<organism evidence="1 2">
    <name type="scientific">Angiostrongylus cantonensis</name>
    <name type="common">Rat lungworm</name>
    <dbReference type="NCBI Taxonomy" id="6313"/>
    <lineage>
        <taxon>Eukaryota</taxon>
        <taxon>Metazoa</taxon>
        <taxon>Ecdysozoa</taxon>
        <taxon>Nematoda</taxon>
        <taxon>Chromadorea</taxon>
        <taxon>Rhabditida</taxon>
        <taxon>Rhabditina</taxon>
        <taxon>Rhabditomorpha</taxon>
        <taxon>Strongyloidea</taxon>
        <taxon>Metastrongylidae</taxon>
        <taxon>Angiostrongylus</taxon>
    </lineage>
</organism>
<name>A0A0K0DDI7_ANGCA</name>
<accession>A0A0K0DDI7</accession>
<sequence>MQSLVLKGDADKPKYSCATIFDSTVKNNKDVSRNVLLLNECSDMPMKRVSEWTVIAPDYWITVVACQQQVTVVERASTVISPLRTIARSVRQNREKAYLK</sequence>
<reference evidence="2" key="2">
    <citation type="submission" date="2017-02" db="UniProtKB">
        <authorList>
            <consortium name="WormBaseParasite"/>
        </authorList>
    </citation>
    <scope>IDENTIFICATION</scope>
</reference>
<proteinExistence type="predicted"/>
<dbReference type="AlphaFoldDB" id="A0A0K0DDI7"/>
<dbReference type="WBParaSite" id="ACAC_0000879101-mRNA-1">
    <property type="protein sequence ID" value="ACAC_0000879101-mRNA-1"/>
    <property type="gene ID" value="ACAC_0000879101"/>
</dbReference>
<evidence type="ECO:0000313" key="1">
    <source>
        <dbReference type="Proteomes" id="UP000035642"/>
    </source>
</evidence>
<dbReference type="Proteomes" id="UP000035642">
    <property type="component" value="Unassembled WGS sequence"/>
</dbReference>
<protein>
    <submittedName>
        <fullName evidence="2">Ricin B-type lectin domain-containing protein</fullName>
    </submittedName>
</protein>
<keyword evidence="1" id="KW-1185">Reference proteome</keyword>
<evidence type="ECO:0000313" key="2">
    <source>
        <dbReference type="WBParaSite" id="ACAC_0000879101-mRNA-1"/>
    </source>
</evidence>